<dbReference type="EMBL" id="GBXM01003199">
    <property type="protein sequence ID" value="JAI05379.1"/>
    <property type="molecule type" value="Transcribed_RNA"/>
</dbReference>
<protein>
    <submittedName>
        <fullName evidence="1">Uncharacterized protein</fullName>
    </submittedName>
</protein>
<evidence type="ECO:0000313" key="1">
    <source>
        <dbReference type="EMBL" id="JAI05379.1"/>
    </source>
</evidence>
<organism evidence="1">
    <name type="scientific">Anguilla anguilla</name>
    <name type="common">European freshwater eel</name>
    <name type="synonym">Muraena anguilla</name>
    <dbReference type="NCBI Taxonomy" id="7936"/>
    <lineage>
        <taxon>Eukaryota</taxon>
        <taxon>Metazoa</taxon>
        <taxon>Chordata</taxon>
        <taxon>Craniata</taxon>
        <taxon>Vertebrata</taxon>
        <taxon>Euteleostomi</taxon>
        <taxon>Actinopterygii</taxon>
        <taxon>Neopterygii</taxon>
        <taxon>Teleostei</taxon>
        <taxon>Anguilliformes</taxon>
        <taxon>Anguillidae</taxon>
        <taxon>Anguilla</taxon>
    </lineage>
</organism>
<name>A0A0E9XUM0_ANGAN</name>
<proteinExistence type="predicted"/>
<reference evidence="1" key="2">
    <citation type="journal article" date="2015" name="Fish Shellfish Immunol.">
        <title>Early steps in the European eel (Anguilla anguilla)-Vibrio vulnificus interaction in the gills: Role of the RtxA13 toxin.</title>
        <authorList>
            <person name="Callol A."/>
            <person name="Pajuelo D."/>
            <person name="Ebbesson L."/>
            <person name="Teles M."/>
            <person name="MacKenzie S."/>
            <person name="Amaro C."/>
        </authorList>
    </citation>
    <scope>NUCLEOTIDE SEQUENCE</scope>
</reference>
<accession>A0A0E9XUM0</accession>
<sequence length="29" mass="3334">MECYKHSLECSQFVVDFVALAFSSLHLTQ</sequence>
<dbReference type="AlphaFoldDB" id="A0A0E9XUM0"/>
<reference evidence="1" key="1">
    <citation type="submission" date="2014-11" db="EMBL/GenBank/DDBJ databases">
        <authorList>
            <person name="Amaro Gonzalez C."/>
        </authorList>
    </citation>
    <scope>NUCLEOTIDE SEQUENCE</scope>
</reference>